<keyword evidence="1" id="KW-0812">Transmembrane</keyword>
<gene>
    <name evidence="2" type="ORF">glt_00817</name>
</gene>
<reference evidence="2 3" key="1">
    <citation type="submission" date="2012-10" db="EMBL/GenBank/DDBJ databases">
        <title>Complete genome sequence of Moumouvirus goulette.</title>
        <authorList>
            <person name="Fournous G."/>
            <person name="Bougalmi M."/>
            <person name="Colson P."/>
        </authorList>
    </citation>
    <scope>NUCLEOTIDE SEQUENCE [LARGE SCALE GENOMIC DNA]</scope>
</reference>
<keyword evidence="1" id="KW-1133">Transmembrane helix</keyword>
<feature type="transmembrane region" description="Helical" evidence="1">
    <location>
        <begin position="6"/>
        <end position="27"/>
    </location>
</feature>
<evidence type="ECO:0000313" key="3">
    <source>
        <dbReference type="Proteomes" id="UP000241071"/>
    </source>
</evidence>
<keyword evidence="1" id="KW-0472">Membrane</keyword>
<name>M1PXW5_9VIRU</name>
<accession>M1PXW5</accession>
<feature type="transmembrane region" description="Helical" evidence="1">
    <location>
        <begin position="48"/>
        <end position="75"/>
    </location>
</feature>
<proteinExistence type="predicted"/>
<evidence type="ECO:0000313" key="2">
    <source>
        <dbReference type="EMBL" id="AGF85622.1"/>
    </source>
</evidence>
<dbReference type="EMBL" id="KC008572">
    <property type="protein sequence ID" value="AGF85622.1"/>
    <property type="molecule type" value="Genomic_DNA"/>
</dbReference>
<keyword evidence="3" id="KW-1185">Reference proteome</keyword>
<dbReference type="Proteomes" id="UP000241071">
    <property type="component" value="Segment"/>
</dbReference>
<sequence length="92" mass="10578">MLPIVITYTILFGLFFGFVNSIIYVLIHDLILCKLFDVCFFEISSLCTIFEFSIIGSLISLLVLFLIMILVHFIWGRKIYLGVINKKIGIIN</sequence>
<evidence type="ECO:0000256" key="1">
    <source>
        <dbReference type="SAM" id="Phobius"/>
    </source>
</evidence>
<organism evidence="2 3">
    <name type="scientific">Moumouvirus goulette</name>
    <dbReference type="NCBI Taxonomy" id="1247379"/>
    <lineage>
        <taxon>Viruses</taxon>
        <taxon>Varidnaviria</taxon>
        <taxon>Bamfordvirae</taxon>
        <taxon>Nucleocytoviricota</taxon>
        <taxon>Megaviricetes</taxon>
        <taxon>Imitervirales</taxon>
        <taxon>Mimiviridae</taxon>
        <taxon>Megamimivirinae</taxon>
        <taxon>Moumouvirus</taxon>
        <taxon>Moumouvirus goulettemassiliense</taxon>
    </lineage>
</organism>
<protein>
    <submittedName>
        <fullName evidence="2">Uncharacterized protein</fullName>
    </submittedName>
</protein>